<reference evidence="1 2" key="1">
    <citation type="submission" date="2015-06" db="EMBL/GenBank/DDBJ databases">
        <title>Genome sequence of Mycobacterium conceptionense strain MLE.</title>
        <authorList>
            <person name="Greninger A.L."/>
            <person name="Cunningham G."/>
            <person name="Chiu C.Y."/>
            <person name="Miller S."/>
        </authorList>
    </citation>
    <scope>NUCLEOTIDE SEQUENCE [LARGE SCALE GENOMIC DNA]</scope>
    <source>
        <strain evidence="1 2">MLE</strain>
    </source>
</reference>
<sequence length="67" mass="7470">MFELVDSSPEGWIGGQIPEGQGAALLPETFETLAGALSRTRTAEWRSRPWKVYDPEGYVVRDWASNS</sequence>
<organism evidence="1 2">
    <name type="scientific">Mycolicibacterium conceptionense</name>
    <dbReference type="NCBI Taxonomy" id="451644"/>
    <lineage>
        <taxon>Bacteria</taxon>
        <taxon>Bacillati</taxon>
        <taxon>Actinomycetota</taxon>
        <taxon>Actinomycetes</taxon>
        <taxon>Mycobacteriales</taxon>
        <taxon>Mycobacteriaceae</taxon>
        <taxon>Mycolicibacterium</taxon>
    </lineage>
</organism>
<dbReference type="RefSeq" id="WP_048896609.1">
    <property type="nucleotide sequence ID" value="NZ_LFOD01000085.1"/>
</dbReference>
<evidence type="ECO:0000313" key="1">
    <source>
        <dbReference type="EMBL" id="KMV13618.1"/>
    </source>
</evidence>
<dbReference type="Proteomes" id="UP000037594">
    <property type="component" value="Unassembled WGS sequence"/>
</dbReference>
<gene>
    <name evidence="1" type="ORF">ACT17_34260</name>
</gene>
<name>A0A0J8TW13_9MYCO</name>
<dbReference type="OrthoDB" id="5476657at2"/>
<evidence type="ECO:0000313" key="2">
    <source>
        <dbReference type="Proteomes" id="UP000037594"/>
    </source>
</evidence>
<dbReference type="EMBL" id="LFOD01000085">
    <property type="protein sequence ID" value="KMV13618.1"/>
    <property type="molecule type" value="Genomic_DNA"/>
</dbReference>
<protein>
    <submittedName>
        <fullName evidence="1">Uncharacterized protein</fullName>
    </submittedName>
</protein>
<comment type="caution">
    <text evidence="1">The sequence shown here is derived from an EMBL/GenBank/DDBJ whole genome shotgun (WGS) entry which is preliminary data.</text>
</comment>
<dbReference type="AlphaFoldDB" id="A0A0J8TW13"/>
<accession>A0A0J8TW13</accession>
<proteinExistence type="predicted"/>
<dbReference type="PATRIC" id="fig|451644.5.peg.7045"/>